<feature type="compositionally biased region" description="Basic and acidic residues" evidence="1">
    <location>
        <begin position="93"/>
        <end position="113"/>
    </location>
</feature>
<accession>A0A292Q4T0</accession>
<proteinExistence type="predicted"/>
<organism evidence="2 3">
    <name type="scientific">Tuber aestivum</name>
    <name type="common">summer truffle</name>
    <dbReference type="NCBI Taxonomy" id="59557"/>
    <lineage>
        <taxon>Eukaryota</taxon>
        <taxon>Fungi</taxon>
        <taxon>Dikarya</taxon>
        <taxon>Ascomycota</taxon>
        <taxon>Pezizomycotina</taxon>
        <taxon>Pezizomycetes</taxon>
        <taxon>Pezizales</taxon>
        <taxon>Tuberaceae</taxon>
        <taxon>Tuber</taxon>
    </lineage>
</organism>
<reference evidence="2" key="1">
    <citation type="submission" date="2015-10" db="EMBL/GenBank/DDBJ databases">
        <authorList>
            <person name="Regsiter A."/>
            <person name="william w."/>
        </authorList>
    </citation>
    <scope>NUCLEOTIDE SEQUENCE</scope>
    <source>
        <strain evidence="2">Montdore</strain>
    </source>
</reference>
<feature type="region of interest" description="Disordered" evidence="1">
    <location>
        <begin position="44"/>
        <end position="113"/>
    </location>
</feature>
<dbReference type="EMBL" id="LN890965">
    <property type="protein sequence ID" value="CUS13975.1"/>
    <property type="molecule type" value="Genomic_DNA"/>
</dbReference>
<keyword evidence="3" id="KW-1185">Reference proteome</keyword>
<name>A0A292Q4T0_9PEZI</name>
<evidence type="ECO:0000313" key="3">
    <source>
        <dbReference type="Proteomes" id="UP001412239"/>
    </source>
</evidence>
<evidence type="ECO:0000313" key="2">
    <source>
        <dbReference type="EMBL" id="CUS13975.1"/>
    </source>
</evidence>
<sequence length="113" mass="12281">TIQHFTTSWREMGNLCSGGESIRKMETEIGELRNDIARLAKDIEASDGNAGRGTAAGDGSGSSHQVSGKTAAATKRRSTVGQQGGPRGSKNYKLFEEQEGRRRRAISERRDRS</sequence>
<evidence type="ECO:0000256" key="1">
    <source>
        <dbReference type="SAM" id="MobiDB-lite"/>
    </source>
</evidence>
<feature type="non-terminal residue" evidence="2">
    <location>
        <position position="1"/>
    </location>
</feature>
<gene>
    <name evidence="2" type="ORF">GSTUAT00002012001</name>
</gene>
<feature type="non-terminal residue" evidence="2">
    <location>
        <position position="113"/>
    </location>
</feature>
<feature type="compositionally biased region" description="Gly residues" evidence="1">
    <location>
        <begin position="50"/>
        <end position="60"/>
    </location>
</feature>
<dbReference type="Proteomes" id="UP001412239">
    <property type="component" value="Unassembled WGS sequence"/>
</dbReference>
<protein>
    <submittedName>
        <fullName evidence="2">Uncharacterized protein</fullName>
    </submittedName>
</protein>
<dbReference type="AlphaFoldDB" id="A0A292Q4T0"/>